<dbReference type="Pfam" id="PF12728">
    <property type="entry name" value="HTH_17"/>
    <property type="match status" value="1"/>
</dbReference>
<dbReference type="AlphaFoldDB" id="A0A1H4VGF6"/>
<gene>
    <name evidence="2" type="ORF">SAMN04489793_3217</name>
</gene>
<dbReference type="SUPFAM" id="SSF46955">
    <property type="entry name" value="Putative DNA-binding domain"/>
    <property type="match status" value="1"/>
</dbReference>
<name>A0A1H4VGF6_TSUTY</name>
<dbReference type="RefSeq" id="WP_170181032.1">
    <property type="nucleotide sequence ID" value="NZ_FNSA01000003.1"/>
</dbReference>
<dbReference type="EMBL" id="FNSA01000003">
    <property type="protein sequence ID" value="SEC79960.1"/>
    <property type="molecule type" value="Genomic_DNA"/>
</dbReference>
<organism evidence="2 3">
    <name type="scientific">Tsukamurella tyrosinosolvens</name>
    <dbReference type="NCBI Taxonomy" id="57704"/>
    <lineage>
        <taxon>Bacteria</taxon>
        <taxon>Bacillati</taxon>
        <taxon>Actinomycetota</taxon>
        <taxon>Actinomycetes</taxon>
        <taxon>Mycobacteriales</taxon>
        <taxon>Tsukamurellaceae</taxon>
        <taxon>Tsukamurella</taxon>
    </lineage>
</organism>
<accession>A0A1H4VGF6</accession>
<evidence type="ECO:0000313" key="2">
    <source>
        <dbReference type="EMBL" id="SEC79960.1"/>
    </source>
</evidence>
<dbReference type="InterPro" id="IPR009061">
    <property type="entry name" value="DNA-bd_dom_put_sf"/>
</dbReference>
<dbReference type="Gene3D" id="1.10.1660.10">
    <property type="match status" value="1"/>
</dbReference>
<reference evidence="3" key="1">
    <citation type="submission" date="2016-10" db="EMBL/GenBank/DDBJ databases">
        <authorList>
            <person name="Varghese N."/>
            <person name="Submissions S."/>
        </authorList>
    </citation>
    <scope>NUCLEOTIDE SEQUENCE [LARGE SCALE GENOMIC DNA]</scope>
    <source>
        <strain evidence="3">DSM 44234</strain>
    </source>
</reference>
<protein>
    <submittedName>
        <fullName evidence="2">DNA binding domain-containing protein, excisionase family</fullName>
    </submittedName>
</protein>
<dbReference type="Proteomes" id="UP000182241">
    <property type="component" value="Unassembled WGS sequence"/>
</dbReference>
<feature type="domain" description="Helix-turn-helix" evidence="1">
    <location>
        <begin position="424"/>
        <end position="459"/>
    </location>
</feature>
<evidence type="ECO:0000313" key="3">
    <source>
        <dbReference type="Proteomes" id="UP000182241"/>
    </source>
</evidence>
<keyword evidence="3" id="KW-1185">Reference proteome</keyword>
<evidence type="ECO:0000259" key="1">
    <source>
        <dbReference type="Pfam" id="PF12728"/>
    </source>
</evidence>
<proteinExistence type="predicted"/>
<sequence>MNDLAAAPEASPSPGLDFDFDAVMAKLTANLSDAERAAIFEFADTAVDEIAPASVLPTPPQVTERELVERSALTNPNPRPGSADDERVRGILAISGSDPFYRANAPKPFPVLDTAALRKLRPELEGKFNGQHQAHENRFSFPKGYVKNYPELFPGLDVGVRLLTIREAAAEMAVSQTEVHAQIFALKLWAFRVGRTIRIRSDHVERWVAGDREMKIPEPRVKASNGLDLGMPVDDFAKIVRVHPRTVMRWHNDPELRFTLAGLNGSRVVTADELSYYRIPFDPKRLVPVTRRAPSRELLDLHVGHDPQMHADLSARFNNEERKDRAIQASLEGKIDRRDTAVVDDLGRLTIDVKGASVLMNLTVSGARKALQRDGVRGMIRAGSLRVAVDDVLDLCGRRKLKRDRKINPNAQRYQPDSAPYYPLAEAAERLGVSERTVRRWAAKGKIAMEIRDGAMVVPGIEISRHGGVVERYVRDLAKRREIDRAALKGAHLTPVDNARYQEWQLEDTPELDPAEFFCSRNRAAAIAGCRPSVIEDLVQRGYIPALRQGRDLTIRTVDLHAAASFSALVGRMCPKVRPKTKQDKWNAEGEYLTIDNAAMMLRRPASEVRRLIAEGLLTSLRFGHVHRIHISSVVGEPKRVLNRTAPYRPLSQWRDPTRSGRATIAEAAGIIGVTERTVQRWCAAGLLTSFPAIKQLWSPQRQFYNRVKNRGALLMLVDDARALRRLRQVRGLAPRTRLVVPQSFLDEGRELPELKPWQEYVLNPDA</sequence>
<dbReference type="InterPro" id="IPR041657">
    <property type="entry name" value="HTH_17"/>
</dbReference>